<organism evidence="5">
    <name type="scientific">marine metagenome</name>
    <dbReference type="NCBI Taxonomy" id="408172"/>
    <lineage>
        <taxon>unclassified sequences</taxon>
        <taxon>metagenomes</taxon>
        <taxon>ecological metagenomes</taxon>
    </lineage>
</organism>
<comment type="cofactor">
    <cofactor evidence="1">
        <name>pyridoxal 5'-phosphate</name>
        <dbReference type="ChEBI" id="CHEBI:597326"/>
    </cofactor>
</comment>
<dbReference type="InterPro" id="IPR015424">
    <property type="entry name" value="PyrdxlP-dep_Trfase"/>
</dbReference>
<dbReference type="GO" id="GO:0008483">
    <property type="term" value="F:transaminase activity"/>
    <property type="evidence" value="ECO:0007669"/>
    <property type="project" value="UniProtKB-KW"/>
</dbReference>
<evidence type="ECO:0000313" key="5">
    <source>
        <dbReference type="EMBL" id="SUZ75627.1"/>
    </source>
</evidence>
<dbReference type="AlphaFoldDB" id="A0A381QC32"/>
<dbReference type="PANTHER" id="PTHR42832:SF4">
    <property type="entry name" value="BLR3474 PROTEIN"/>
    <property type="match status" value="1"/>
</dbReference>
<dbReference type="Gene3D" id="3.90.1150.10">
    <property type="entry name" value="Aspartate Aminotransferase, domain 1"/>
    <property type="match status" value="1"/>
</dbReference>
<evidence type="ECO:0000259" key="4">
    <source>
        <dbReference type="Pfam" id="PF00155"/>
    </source>
</evidence>
<dbReference type="Gene3D" id="3.40.640.10">
    <property type="entry name" value="Type I PLP-dependent aspartate aminotransferase-like (Major domain)"/>
    <property type="match status" value="1"/>
</dbReference>
<dbReference type="CDD" id="cd00609">
    <property type="entry name" value="AAT_like"/>
    <property type="match status" value="1"/>
</dbReference>
<reference evidence="5" key="1">
    <citation type="submission" date="2018-05" db="EMBL/GenBank/DDBJ databases">
        <authorList>
            <person name="Lanie J.A."/>
            <person name="Ng W.-L."/>
            <person name="Kazmierczak K.M."/>
            <person name="Andrzejewski T.M."/>
            <person name="Davidsen T.M."/>
            <person name="Wayne K.J."/>
            <person name="Tettelin H."/>
            <person name="Glass J.I."/>
            <person name="Rusch D."/>
            <person name="Podicherti R."/>
            <person name="Tsui H.-C.T."/>
            <person name="Winkler M.E."/>
        </authorList>
    </citation>
    <scope>NUCLEOTIDE SEQUENCE</scope>
</reference>
<dbReference type="PROSITE" id="PS00105">
    <property type="entry name" value="AA_TRANSFER_CLASS_1"/>
    <property type="match status" value="1"/>
</dbReference>
<feature type="domain" description="Aminotransferase class I/classII large" evidence="4">
    <location>
        <begin position="31"/>
        <end position="381"/>
    </location>
</feature>
<protein>
    <recommendedName>
        <fullName evidence="4">Aminotransferase class I/classII large domain-containing protein</fullName>
    </recommendedName>
</protein>
<proteinExistence type="predicted"/>
<evidence type="ECO:0000256" key="2">
    <source>
        <dbReference type="ARBA" id="ARBA00022576"/>
    </source>
</evidence>
<dbReference type="InterPro" id="IPR015422">
    <property type="entry name" value="PyrdxlP-dep_Trfase_small"/>
</dbReference>
<dbReference type="InterPro" id="IPR004838">
    <property type="entry name" value="NHTrfase_class1_PyrdxlP-BS"/>
</dbReference>
<dbReference type="GO" id="GO:0030170">
    <property type="term" value="F:pyridoxal phosphate binding"/>
    <property type="evidence" value="ECO:0007669"/>
    <property type="project" value="InterPro"/>
</dbReference>
<dbReference type="SUPFAM" id="SSF53383">
    <property type="entry name" value="PLP-dependent transferases"/>
    <property type="match status" value="1"/>
</dbReference>
<keyword evidence="3" id="KW-0808">Transferase</keyword>
<keyword evidence="2" id="KW-0032">Aminotransferase</keyword>
<evidence type="ECO:0000256" key="1">
    <source>
        <dbReference type="ARBA" id="ARBA00001933"/>
    </source>
</evidence>
<sequence>VHTNRRFSALPDFPLADMVRVQRHLESRGVDVINLGAGDADLDPPPAVVDRMCQAVGETAYSRYPFQAGLPSLREAIAVWMKDRFGVAVDPWKEVLPLIGSKEGIAHLPFALLNDGDAAVIPDPGYQAYVGSVTLTGGEPLLIPLRAENNFLIPLTDISGEIANRVRILYLNYPNNPTTAVAPDSYFEEVIAYCKHHGVVLAHDHAYSEIAFDGYRPRSVLEFKGARDVAIEYHSFSKTYNMTGWRLGWAVGNPDLISILSKVKSFLDTGQFLAVQAAGAAALACWKQWVPGNVATFQKRRDIAVQELQNVGFDISPPHATMYLWVPVPTRESSEDFAARALETEGVVVLPGSALGRGGEGFFRIALTRTEARLAEAAQRLGRLL</sequence>
<feature type="non-terminal residue" evidence="5">
    <location>
        <position position="1"/>
    </location>
</feature>
<name>A0A381QC32_9ZZZZ</name>
<dbReference type="EMBL" id="UINC01001252">
    <property type="protein sequence ID" value="SUZ75627.1"/>
    <property type="molecule type" value="Genomic_DNA"/>
</dbReference>
<dbReference type="InterPro" id="IPR015421">
    <property type="entry name" value="PyrdxlP-dep_Trfase_major"/>
</dbReference>
<dbReference type="InterPro" id="IPR004839">
    <property type="entry name" value="Aminotransferase_I/II_large"/>
</dbReference>
<dbReference type="InterPro" id="IPR050881">
    <property type="entry name" value="LL-DAP_aminotransferase"/>
</dbReference>
<gene>
    <name evidence="5" type="ORF">METZ01_LOCUS28481</name>
</gene>
<dbReference type="PANTHER" id="PTHR42832">
    <property type="entry name" value="AMINO ACID AMINOTRANSFERASE"/>
    <property type="match status" value="1"/>
</dbReference>
<evidence type="ECO:0000256" key="3">
    <source>
        <dbReference type="ARBA" id="ARBA00022679"/>
    </source>
</evidence>
<dbReference type="Pfam" id="PF00155">
    <property type="entry name" value="Aminotran_1_2"/>
    <property type="match status" value="1"/>
</dbReference>
<accession>A0A381QC32</accession>